<dbReference type="Pfam" id="PF00271">
    <property type="entry name" value="Helicase_C"/>
    <property type="match status" value="1"/>
</dbReference>
<evidence type="ECO:0000256" key="14">
    <source>
        <dbReference type="RuleBase" id="RU003587"/>
    </source>
</evidence>
<dbReference type="InterPro" id="IPR041471">
    <property type="entry name" value="UvrB_inter"/>
</dbReference>
<keyword evidence="10 13" id="KW-0742">SOS response</keyword>
<dbReference type="GO" id="GO:0005737">
    <property type="term" value="C:cytoplasm"/>
    <property type="evidence" value="ECO:0007669"/>
    <property type="project" value="UniProtKB-SubCell"/>
</dbReference>
<dbReference type="SMART" id="SM00487">
    <property type="entry name" value="DEXDc"/>
    <property type="match status" value="1"/>
</dbReference>
<evidence type="ECO:0000256" key="8">
    <source>
        <dbReference type="ARBA" id="ARBA00022881"/>
    </source>
</evidence>
<evidence type="ECO:0000259" key="19">
    <source>
        <dbReference type="PROSITE" id="PS51194"/>
    </source>
</evidence>
<dbReference type="Pfam" id="PF02151">
    <property type="entry name" value="UVR"/>
    <property type="match status" value="1"/>
</dbReference>
<dbReference type="SUPFAM" id="SSF46600">
    <property type="entry name" value="C-terminal UvrC-binding domain of UvrB"/>
    <property type="match status" value="1"/>
</dbReference>
<name>A0A9X2P868_9HYPH</name>
<dbReference type="Gene3D" id="4.10.860.10">
    <property type="entry name" value="UVR domain"/>
    <property type="match status" value="1"/>
</dbReference>
<keyword evidence="7 13" id="KW-0067">ATP-binding</keyword>
<feature type="short sequence motif" description="Beta-hairpin" evidence="13">
    <location>
        <begin position="169"/>
        <end position="192"/>
    </location>
</feature>
<dbReference type="InterPro" id="IPR004807">
    <property type="entry name" value="UvrB"/>
</dbReference>
<protein>
    <recommendedName>
        <fullName evidence="12 13">UvrABC system protein B</fullName>
        <shortName evidence="13">Protein UvrB</shortName>
    </recommendedName>
    <alternativeName>
        <fullName evidence="13">Excinuclease ABC subunit B</fullName>
    </alternativeName>
</protein>
<dbReference type="CDD" id="cd18790">
    <property type="entry name" value="SF2_C_UvrB"/>
    <property type="match status" value="1"/>
</dbReference>
<keyword evidence="8 13" id="KW-0267">Excision nuclease</keyword>
<organism evidence="20 21">
    <name type="scientific">Ancylobacter mangrovi</name>
    <dbReference type="NCBI Taxonomy" id="2972472"/>
    <lineage>
        <taxon>Bacteria</taxon>
        <taxon>Pseudomonadati</taxon>
        <taxon>Pseudomonadota</taxon>
        <taxon>Alphaproteobacteria</taxon>
        <taxon>Hyphomicrobiales</taxon>
        <taxon>Xanthobacteraceae</taxon>
        <taxon>Ancylobacter</taxon>
    </lineage>
</organism>
<dbReference type="Gene3D" id="3.40.50.300">
    <property type="entry name" value="P-loop containing nucleotide triphosphate hydrolases"/>
    <property type="match status" value="3"/>
</dbReference>
<evidence type="ECO:0000256" key="2">
    <source>
        <dbReference type="ARBA" id="ARBA00008533"/>
    </source>
</evidence>
<evidence type="ECO:0000256" key="5">
    <source>
        <dbReference type="ARBA" id="ARBA00022763"/>
    </source>
</evidence>
<accession>A0A9X2P868</accession>
<evidence type="ECO:0000256" key="6">
    <source>
        <dbReference type="ARBA" id="ARBA00022769"/>
    </source>
</evidence>
<dbReference type="Pfam" id="PF17757">
    <property type="entry name" value="UvrB_inter"/>
    <property type="match status" value="1"/>
</dbReference>
<comment type="subunit">
    <text evidence="11 13 14">Forms a heterotetramer with UvrA during the search for lesions. Interacts with UvrC in an incision complex.</text>
</comment>
<dbReference type="SUPFAM" id="SSF52540">
    <property type="entry name" value="P-loop containing nucleoside triphosphate hydrolases"/>
    <property type="match status" value="2"/>
</dbReference>
<feature type="compositionally biased region" description="Basic residues" evidence="16">
    <location>
        <begin position="852"/>
        <end position="862"/>
    </location>
</feature>
<dbReference type="AlphaFoldDB" id="A0A9X2P868"/>
<dbReference type="GO" id="GO:0006289">
    <property type="term" value="P:nucleotide-excision repair"/>
    <property type="evidence" value="ECO:0007669"/>
    <property type="project" value="UniProtKB-UniRule"/>
</dbReference>
<keyword evidence="21" id="KW-1185">Reference proteome</keyword>
<keyword evidence="3 13" id="KW-0963">Cytoplasm</keyword>
<evidence type="ECO:0000256" key="9">
    <source>
        <dbReference type="ARBA" id="ARBA00023204"/>
    </source>
</evidence>
<proteinExistence type="inferred from homology"/>
<dbReference type="GO" id="GO:0009432">
    <property type="term" value="P:SOS response"/>
    <property type="evidence" value="ECO:0007669"/>
    <property type="project" value="UniProtKB-UniRule"/>
</dbReference>
<evidence type="ECO:0000256" key="4">
    <source>
        <dbReference type="ARBA" id="ARBA00022741"/>
    </source>
</evidence>
<dbReference type="GO" id="GO:0003677">
    <property type="term" value="F:DNA binding"/>
    <property type="evidence" value="ECO:0007669"/>
    <property type="project" value="UniProtKB-UniRule"/>
</dbReference>
<dbReference type="GO" id="GO:0016887">
    <property type="term" value="F:ATP hydrolysis activity"/>
    <property type="evidence" value="ECO:0007669"/>
    <property type="project" value="InterPro"/>
</dbReference>
<dbReference type="PROSITE" id="PS51194">
    <property type="entry name" value="HELICASE_CTER"/>
    <property type="match status" value="1"/>
</dbReference>
<comment type="domain">
    <text evidence="13">The beta-hairpin motif is involved in DNA binding.</text>
</comment>
<feature type="region of interest" description="Disordered" evidence="16">
    <location>
        <begin position="744"/>
        <end position="862"/>
    </location>
</feature>
<evidence type="ECO:0000259" key="17">
    <source>
        <dbReference type="PROSITE" id="PS50151"/>
    </source>
</evidence>
<dbReference type="InterPro" id="IPR027417">
    <property type="entry name" value="P-loop_NTPase"/>
</dbReference>
<dbReference type="InterPro" id="IPR001943">
    <property type="entry name" value="UVR_dom"/>
</dbReference>
<feature type="domain" description="Helicase C-terminal" evidence="19">
    <location>
        <begin position="508"/>
        <end position="661"/>
    </location>
</feature>
<evidence type="ECO:0000256" key="1">
    <source>
        <dbReference type="ARBA" id="ARBA00004496"/>
    </source>
</evidence>
<evidence type="ECO:0000256" key="3">
    <source>
        <dbReference type="ARBA" id="ARBA00022490"/>
    </source>
</evidence>
<comment type="function">
    <text evidence="13">The UvrABC repair system catalyzes the recognition and processing of DNA lesions. A damage recognition complex composed of 2 UvrA and 2 UvrB subunits scans DNA for abnormalities. Upon binding of the UvrA(2)B(2) complex to a putative damaged site, the DNA wraps around one UvrB monomer. DNA wrap is dependent on ATP binding by UvrB and probably causes local melting of the DNA helix, facilitating insertion of UvrB beta-hairpin between the DNA strands. Then UvrB probes one DNA strand for the presence of a lesion. If a lesion is found the UvrA subunits dissociate and the UvrB-DNA preincision complex is formed. This complex is subsequently bound by UvrC and the second UvrB is released. If no lesion is found, the DNA wraps around the other UvrB subunit that will check the other stand for damage.</text>
</comment>
<feature type="compositionally biased region" description="Basic and acidic residues" evidence="16">
    <location>
        <begin position="744"/>
        <end position="764"/>
    </location>
</feature>
<dbReference type="InterPro" id="IPR014001">
    <property type="entry name" value="Helicase_ATP-bd"/>
</dbReference>
<feature type="domain" description="UVR" evidence="17">
    <location>
        <begin position="701"/>
        <end position="736"/>
    </location>
</feature>
<dbReference type="Proteomes" id="UP001151088">
    <property type="component" value="Unassembled WGS sequence"/>
</dbReference>
<dbReference type="NCBIfam" id="NF003673">
    <property type="entry name" value="PRK05298.1"/>
    <property type="match status" value="1"/>
</dbReference>
<feature type="region of interest" description="Disordered" evidence="16">
    <location>
        <begin position="1"/>
        <end position="24"/>
    </location>
</feature>
<comment type="subcellular location">
    <subcellularLocation>
        <location evidence="1 13 14">Cytoplasm</location>
    </subcellularLocation>
</comment>
<feature type="coiled-coil region" evidence="15">
    <location>
        <begin position="334"/>
        <end position="361"/>
    </location>
</feature>
<dbReference type="EMBL" id="JANTHZ010000001">
    <property type="protein sequence ID" value="MCS0493796.1"/>
    <property type="molecule type" value="Genomic_DNA"/>
</dbReference>
<dbReference type="RefSeq" id="WP_258730746.1">
    <property type="nucleotide sequence ID" value="NZ_JANTHZ010000001.1"/>
</dbReference>
<dbReference type="Pfam" id="PF04851">
    <property type="entry name" value="ResIII"/>
    <property type="match status" value="1"/>
</dbReference>
<reference evidence="20" key="1">
    <citation type="submission" date="2022-08" db="EMBL/GenBank/DDBJ databases">
        <authorList>
            <person name="Li F."/>
        </authorList>
    </citation>
    <scope>NUCLEOTIDE SEQUENCE</scope>
    <source>
        <strain evidence="20">MQZ15Z-1</strain>
    </source>
</reference>
<keyword evidence="15" id="KW-0175">Coiled coil</keyword>
<dbReference type="GO" id="GO:0009380">
    <property type="term" value="C:excinuclease repair complex"/>
    <property type="evidence" value="ECO:0007669"/>
    <property type="project" value="InterPro"/>
</dbReference>
<evidence type="ECO:0000256" key="16">
    <source>
        <dbReference type="SAM" id="MobiDB-lite"/>
    </source>
</evidence>
<dbReference type="GO" id="GO:0005524">
    <property type="term" value="F:ATP binding"/>
    <property type="evidence" value="ECO:0007669"/>
    <property type="project" value="UniProtKB-UniRule"/>
</dbReference>
<dbReference type="HAMAP" id="MF_00204">
    <property type="entry name" value="UvrB"/>
    <property type="match status" value="1"/>
</dbReference>
<dbReference type="PANTHER" id="PTHR24029">
    <property type="entry name" value="UVRABC SYSTEM PROTEIN B"/>
    <property type="match status" value="1"/>
</dbReference>
<evidence type="ECO:0000313" key="20">
    <source>
        <dbReference type="EMBL" id="MCS0493796.1"/>
    </source>
</evidence>
<evidence type="ECO:0000256" key="7">
    <source>
        <dbReference type="ARBA" id="ARBA00022840"/>
    </source>
</evidence>
<dbReference type="PROSITE" id="PS51192">
    <property type="entry name" value="HELICASE_ATP_BIND_1"/>
    <property type="match status" value="1"/>
</dbReference>
<dbReference type="PANTHER" id="PTHR24029:SF0">
    <property type="entry name" value="UVRABC SYSTEM PROTEIN B"/>
    <property type="match status" value="1"/>
</dbReference>
<keyword evidence="5 13" id="KW-0227">DNA damage</keyword>
<feature type="binding site" evidence="13">
    <location>
        <begin position="116"/>
        <end position="123"/>
    </location>
    <ligand>
        <name>ATP</name>
        <dbReference type="ChEBI" id="CHEBI:30616"/>
    </ligand>
</feature>
<evidence type="ECO:0000256" key="10">
    <source>
        <dbReference type="ARBA" id="ARBA00023236"/>
    </source>
</evidence>
<dbReference type="InterPro" id="IPR036876">
    <property type="entry name" value="UVR_dom_sf"/>
</dbReference>
<dbReference type="InterPro" id="IPR024759">
    <property type="entry name" value="UvrB_YAD/RRR_dom"/>
</dbReference>
<dbReference type="NCBIfam" id="TIGR00631">
    <property type="entry name" value="uvrb"/>
    <property type="match status" value="1"/>
</dbReference>
<sequence length="862" mass="95708">MPKAARPGGFGERSQRAFEPAQVSTLDPALAEKLGVAPTSGASATVAALSALIEGGRAEVDKQVWAPHRPARPEKSEGGVRFELKSDYTPNGDQPQAITELVEAADQGERDQVLLGVTGSGKTFTMANVIQRVQRPALVLAPNKTLAAQLYGEFKSFFPDNAVEYFVSYYDYYQPEAYVPRTDTFIEKESSINEQIDRMRHSATRALLERDDVIIVASVSCIYGIGSVETYASMTFKVEIGERIDQRQLLADLVALQYKRTQGDFGRGTFRVRGDVIEIFPAHYEDRAWRVSLFGDEVESIQEFDPLTGQKSQDLKFIKLYANSHYVTPRPTLIQAIQGIKAELKHRLEELNAMGRYLEAQRLEQRCTFDLEMMEATGSCAGIENYSRWLTGRRPGEPPPTLFEYVPDNALIFVDESHVTVPQIGAMYRGDFRRKATLAEYGFRLPSCMDNRPLRFEEWEAMRPQTVHVSATPGKWEMEKTGGVFVEQVIRPTGLVDPEVEVRPARTQVDDLLGEVRQVAAKGYRTLVTTLTKRMAEDLTEYLHENGIRVRYMHSDIDTIERIEIIRDLRLGAFDVLIGINLLREGLDIPECGLVAILDADKEGFLRSETSLIQTIGRAARNVDGRVLLYADTITGSMERAMAETERRRIKQVAWNTEHGITPESVKKAIGDILESVYERDHVTVDSGLAEGAATYGNNLAAVIADLEKRMRAAAADLDFEQAARLRDEIKRLQATELAISDDPLARQDSVDDRTGGYRGERKYGRAGNLPEKKGKGGAKAGRGGPRSSPGHVSSGADARADEAQAVYDAGGSASRVIRPSLDDMGPGTDRVEPLGPDGWTRPERPDPMTKGYRKGGRRKGR</sequence>
<dbReference type="GO" id="GO:0009381">
    <property type="term" value="F:excinuclease ABC activity"/>
    <property type="evidence" value="ECO:0007669"/>
    <property type="project" value="UniProtKB-UniRule"/>
</dbReference>
<dbReference type="InterPro" id="IPR001650">
    <property type="entry name" value="Helicase_C-like"/>
</dbReference>
<dbReference type="InterPro" id="IPR006935">
    <property type="entry name" value="Helicase/UvrB_N"/>
</dbReference>
<keyword evidence="20" id="KW-0378">Hydrolase</keyword>
<dbReference type="PROSITE" id="PS50151">
    <property type="entry name" value="UVR"/>
    <property type="match status" value="1"/>
</dbReference>
<keyword evidence="6 13" id="KW-0228">DNA excision</keyword>
<comment type="similarity">
    <text evidence="2 13 14">Belongs to the UvrB family.</text>
</comment>
<keyword evidence="4 13" id="KW-0547">Nucleotide-binding</keyword>
<dbReference type="Pfam" id="PF12344">
    <property type="entry name" value="UvrB"/>
    <property type="match status" value="1"/>
</dbReference>
<evidence type="ECO:0000256" key="15">
    <source>
        <dbReference type="SAM" id="Coils"/>
    </source>
</evidence>
<dbReference type="CDD" id="cd17916">
    <property type="entry name" value="DEXHc_UvrB"/>
    <property type="match status" value="1"/>
</dbReference>
<gene>
    <name evidence="13 20" type="primary">uvrB</name>
    <name evidence="20" type="ORF">NVS89_01710</name>
</gene>
<dbReference type="SMART" id="SM00490">
    <property type="entry name" value="HELICc"/>
    <property type="match status" value="1"/>
</dbReference>
<evidence type="ECO:0000256" key="11">
    <source>
        <dbReference type="ARBA" id="ARBA00026033"/>
    </source>
</evidence>
<comment type="caution">
    <text evidence="20">The sequence shown here is derived from an EMBL/GenBank/DDBJ whole genome shotgun (WGS) entry which is preliminary data.</text>
</comment>
<evidence type="ECO:0000256" key="13">
    <source>
        <dbReference type="HAMAP-Rule" id="MF_00204"/>
    </source>
</evidence>
<evidence type="ECO:0000259" key="18">
    <source>
        <dbReference type="PROSITE" id="PS51192"/>
    </source>
</evidence>
<keyword evidence="9 13" id="KW-0234">DNA repair</keyword>
<evidence type="ECO:0000256" key="12">
    <source>
        <dbReference type="ARBA" id="ARBA00029504"/>
    </source>
</evidence>
<feature type="domain" description="Helicase ATP-binding" evidence="18">
    <location>
        <begin position="103"/>
        <end position="251"/>
    </location>
</feature>
<evidence type="ECO:0000313" key="21">
    <source>
        <dbReference type="Proteomes" id="UP001151088"/>
    </source>
</evidence>